<dbReference type="PANTHER" id="PTHR43434:SF1">
    <property type="entry name" value="PHOSPHOGLYCOLATE PHOSPHATASE"/>
    <property type="match status" value="1"/>
</dbReference>
<evidence type="ECO:0000313" key="6">
    <source>
        <dbReference type="Proteomes" id="UP000317178"/>
    </source>
</evidence>
<reference evidence="5 6" key="1">
    <citation type="submission" date="2019-02" db="EMBL/GenBank/DDBJ databases">
        <title>Deep-cultivation of Planctomycetes and their phenomic and genomic characterization uncovers novel biology.</title>
        <authorList>
            <person name="Wiegand S."/>
            <person name="Jogler M."/>
            <person name="Boedeker C."/>
            <person name="Pinto D."/>
            <person name="Vollmers J."/>
            <person name="Rivas-Marin E."/>
            <person name="Kohn T."/>
            <person name="Peeters S.H."/>
            <person name="Heuer A."/>
            <person name="Rast P."/>
            <person name="Oberbeckmann S."/>
            <person name="Bunk B."/>
            <person name="Jeske O."/>
            <person name="Meyerdierks A."/>
            <person name="Storesund J.E."/>
            <person name="Kallscheuer N."/>
            <person name="Luecker S."/>
            <person name="Lage O.M."/>
            <person name="Pohl T."/>
            <person name="Merkel B.J."/>
            <person name="Hornburger P."/>
            <person name="Mueller R.-W."/>
            <person name="Bruemmer F."/>
            <person name="Labrenz M."/>
            <person name="Spormann A.M."/>
            <person name="Op den Camp H."/>
            <person name="Overmann J."/>
            <person name="Amann R."/>
            <person name="Jetten M.S.M."/>
            <person name="Mascher T."/>
            <person name="Medema M.H."/>
            <person name="Devos D.P."/>
            <person name="Kaster A.-K."/>
            <person name="Ovreas L."/>
            <person name="Rohde M."/>
            <person name="Galperin M.Y."/>
            <person name="Jogler C."/>
        </authorList>
    </citation>
    <scope>NUCLEOTIDE SEQUENCE [LARGE SCALE GENOMIC DNA]</scope>
    <source>
        <strain evidence="5 6">Pla110</strain>
    </source>
</reference>
<proteinExistence type="inferred from homology"/>
<comment type="similarity">
    <text evidence="3">Belongs to the HAD-like hydrolase superfamily. CbbY/CbbZ/Gph/YieH family.</text>
</comment>
<dbReference type="SFLD" id="SFLDS00003">
    <property type="entry name" value="Haloacid_Dehalogenase"/>
    <property type="match status" value="1"/>
</dbReference>
<dbReference type="InterPro" id="IPR023214">
    <property type="entry name" value="HAD_sf"/>
</dbReference>
<dbReference type="KEGG" id="plon:Pla110_40140"/>
<dbReference type="InterPro" id="IPR050155">
    <property type="entry name" value="HAD-like_hydrolase_sf"/>
</dbReference>
<organism evidence="5 6">
    <name type="scientific">Polystyrenella longa</name>
    <dbReference type="NCBI Taxonomy" id="2528007"/>
    <lineage>
        <taxon>Bacteria</taxon>
        <taxon>Pseudomonadati</taxon>
        <taxon>Planctomycetota</taxon>
        <taxon>Planctomycetia</taxon>
        <taxon>Planctomycetales</taxon>
        <taxon>Planctomycetaceae</taxon>
        <taxon>Polystyrenella</taxon>
    </lineage>
</organism>
<dbReference type="Pfam" id="PF13419">
    <property type="entry name" value="HAD_2"/>
    <property type="match status" value="1"/>
</dbReference>
<sequence length="239" mass="26905">MSPDFNNGLVRFVRICLFDIDGTLLLSGRAGQRAIETVLRDRYNLTKPVEGINTAGRTDMAILYDLLQYYEIEPTVERIREFQNFYLEQLPIELERCPGEVLPGVIDRLEELQDHPDVHLGLLTGNLARGASLKINHYRLQHFFTFGSYGDHHINRDDVAREALVDIRQRFGGDVQSENIWIIGDTPADVQCAHAISARAVAVATGIYSTEELAPAEPDVLINDLTEVNLLKVLFGEDD</sequence>
<dbReference type="InterPro" id="IPR023198">
    <property type="entry name" value="PGP-like_dom2"/>
</dbReference>
<dbReference type="EC" id="3.1.3.18" evidence="4"/>
<keyword evidence="5" id="KW-0378">Hydrolase</keyword>
<dbReference type="GO" id="GO:0008967">
    <property type="term" value="F:phosphoglycolate phosphatase activity"/>
    <property type="evidence" value="ECO:0007669"/>
    <property type="project" value="UniProtKB-EC"/>
</dbReference>
<accession>A0A518CSP6</accession>
<dbReference type="InterPro" id="IPR036412">
    <property type="entry name" value="HAD-like_sf"/>
</dbReference>
<dbReference type="AlphaFoldDB" id="A0A518CSP6"/>
<dbReference type="InterPro" id="IPR041492">
    <property type="entry name" value="HAD_2"/>
</dbReference>
<dbReference type="Proteomes" id="UP000317178">
    <property type="component" value="Chromosome"/>
</dbReference>
<evidence type="ECO:0000256" key="3">
    <source>
        <dbReference type="ARBA" id="ARBA00006171"/>
    </source>
</evidence>
<dbReference type="GO" id="GO:0006281">
    <property type="term" value="P:DNA repair"/>
    <property type="evidence" value="ECO:0007669"/>
    <property type="project" value="TreeGrafter"/>
</dbReference>
<gene>
    <name evidence="5" type="primary">gph</name>
    <name evidence="5" type="ORF">Pla110_40140</name>
</gene>
<comment type="catalytic activity">
    <reaction evidence="1">
        <text>2-phosphoglycolate + H2O = glycolate + phosphate</text>
        <dbReference type="Rhea" id="RHEA:14369"/>
        <dbReference type="ChEBI" id="CHEBI:15377"/>
        <dbReference type="ChEBI" id="CHEBI:29805"/>
        <dbReference type="ChEBI" id="CHEBI:43474"/>
        <dbReference type="ChEBI" id="CHEBI:58033"/>
        <dbReference type="EC" id="3.1.3.18"/>
    </reaction>
</comment>
<evidence type="ECO:0000256" key="4">
    <source>
        <dbReference type="ARBA" id="ARBA00013078"/>
    </source>
</evidence>
<dbReference type="Gene3D" id="1.10.150.240">
    <property type="entry name" value="Putative phosphatase, domain 2"/>
    <property type="match status" value="1"/>
</dbReference>
<dbReference type="PANTHER" id="PTHR43434">
    <property type="entry name" value="PHOSPHOGLYCOLATE PHOSPHATASE"/>
    <property type="match status" value="1"/>
</dbReference>
<evidence type="ECO:0000313" key="5">
    <source>
        <dbReference type="EMBL" id="QDU82259.1"/>
    </source>
</evidence>
<evidence type="ECO:0000256" key="2">
    <source>
        <dbReference type="ARBA" id="ARBA00004818"/>
    </source>
</evidence>
<evidence type="ECO:0000256" key="1">
    <source>
        <dbReference type="ARBA" id="ARBA00000830"/>
    </source>
</evidence>
<name>A0A518CSP6_9PLAN</name>
<dbReference type="Gene3D" id="3.40.50.1000">
    <property type="entry name" value="HAD superfamily/HAD-like"/>
    <property type="match status" value="1"/>
</dbReference>
<dbReference type="SFLD" id="SFLDG01129">
    <property type="entry name" value="C1.5:_HAD__Beta-PGM__Phosphata"/>
    <property type="match status" value="1"/>
</dbReference>
<dbReference type="SUPFAM" id="SSF56784">
    <property type="entry name" value="HAD-like"/>
    <property type="match status" value="1"/>
</dbReference>
<dbReference type="EMBL" id="CP036281">
    <property type="protein sequence ID" value="QDU82259.1"/>
    <property type="molecule type" value="Genomic_DNA"/>
</dbReference>
<comment type="pathway">
    <text evidence="2">Organic acid metabolism; glycolate biosynthesis; glycolate from 2-phosphoglycolate: step 1/1.</text>
</comment>
<keyword evidence="6" id="KW-1185">Reference proteome</keyword>
<protein>
    <recommendedName>
        <fullName evidence="4">phosphoglycolate phosphatase</fullName>
        <ecNumber evidence="4">3.1.3.18</ecNumber>
    </recommendedName>
</protein>